<dbReference type="InterPro" id="IPR000917">
    <property type="entry name" value="Sulfatase_N"/>
</dbReference>
<dbReference type="EMBL" id="FMZH01000014">
    <property type="protein sequence ID" value="SDE23363.1"/>
    <property type="molecule type" value="Genomic_DNA"/>
</dbReference>
<dbReference type="SUPFAM" id="SSF53649">
    <property type="entry name" value="Alkaline phosphatase-like"/>
    <property type="match status" value="1"/>
</dbReference>
<sequence>MLDVFNGYNFALIRLYLQANSLQLFKMIKRSLIIACLSILFSGLTFAQRKSGQKPNIVFIMADDLGYGDVGVYGQKLILTPNIDQLAKEGTRFTDFYAGAPVCSPSRGSILTGLNTGHATIRGNATDQGGLPGKKGKNVVYRANLTKNDYTIGNLMQDAGYNTALVGKWHVDGYDSLATPLQRGFDQFSGWLVNIPATYASTYWPDHRYVNGKLQTIEANINARKGYYETNICTDEALAYLKTQKDNTKPFFLMLNFNNPHSPLDVPDQAIYKNKNWPEDMKTYAAMVYYMDQSVGKIKDYLLKSGLSENTIVFFASDNGPRSEPTSQLKAVSEFFDSNGQLKGYKRDLYDGGIRIPFIAWAPFIKNAPKTSSVPGYFPDIMPTFAEIAGKTSGFKTDGASIYPVIKGSKANADRFLYWEFFELGFEQAVRYGQWKGVKRHHKLELYDLKTDIGETKDVAAAHPDLVKKMEDYLLTARTESPYWTVK</sequence>
<evidence type="ECO:0000313" key="7">
    <source>
        <dbReference type="Proteomes" id="UP000199455"/>
    </source>
</evidence>
<feature type="domain" description="Sulfatase N-terminal" evidence="5">
    <location>
        <begin position="55"/>
        <end position="390"/>
    </location>
</feature>
<keyword evidence="4" id="KW-0106">Calcium</keyword>
<keyword evidence="2" id="KW-0479">Metal-binding</keyword>
<accession>A0A1G7B8M7</accession>
<dbReference type="STRING" id="390242.SAMN04488024_11479"/>
<evidence type="ECO:0000256" key="1">
    <source>
        <dbReference type="ARBA" id="ARBA00008779"/>
    </source>
</evidence>
<dbReference type="GO" id="GO:0004065">
    <property type="term" value="F:arylsulfatase activity"/>
    <property type="evidence" value="ECO:0007669"/>
    <property type="project" value="TreeGrafter"/>
</dbReference>
<dbReference type="AlphaFoldDB" id="A0A1G7B8M7"/>
<protein>
    <submittedName>
        <fullName evidence="6">Arylsulfatase A</fullName>
    </submittedName>
</protein>
<dbReference type="CDD" id="cd16145">
    <property type="entry name" value="ARS_like"/>
    <property type="match status" value="1"/>
</dbReference>
<dbReference type="PROSITE" id="PS00149">
    <property type="entry name" value="SULFATASE_2"/>
    <property type="match status" value="1"/>
</dbReference>
<dbReference type="GO" id="GO:0046872">
    <property type="term" value="F:metal ion binding"/>
    <property type="evidence" value="ECO:0007669"/>
    <property type="project" value="UniProtKB-KW"/>
</dbReference>
<dbReference type="Proteomes" id="UP000199455">
    <property type="component" value="Unassembled WGS sequence"/>
</dbReference>
<evidence type="ECO:0000259" key="5">
    <source>
        <dbReference type="Pfam" id="PF00884"/>
    </source>
</evidence>
<organism evidence="6 7">
    <name type="scientific">Pedobacter soli</name>
    <dbReference type="NCBI Taxonomy" id="390242"/>
    <lineage>
        <taxon>Bacteria</taxon>
        <taxon>Pseudomonadati</taxon>
        <taxon>Bacteroidota</taxon>
        <taxon>Sphingobacteriia</taxon>
        <taxon>Sphingobacteriales</taxon>
        <taxon>Sphingobacteriaceae</taxon>
        <taxon>Pedobacter</taxon>
    </lineage>
</organism>
<keyword evidence="7" id="KW-1185">Reference proteome</keyword>
<evidence type="ECO:0000256" key="4">
    <source>
        <dbReference type="ARBA" id="ARBA00022837"/>
    </source>
</evidence>
<dbReference type="PANTHER" id="PTHR42693">
    <property type="entry name" value="ARYLSULFATASE FAMILY MEMBER"/>
    <property type="match status" value="1"/>
</dbReference>
<evidence type="ECO:0000256" key="3">
    <source>
        <dbReference type="ARBA" id="ARBA00022801"/>
    </source>
</evidence>
<name>A0A1G7B8M7_9SPHI</name>
<keyword evidence="3" id="KW-0378">Hydrolase</keyword>
<dbReference type="InterPro" id="IPR050738">
    <property type="entry name" value="Sulfatase"/>
</dbReference>
<dbReference type="Gene3D" id="3.40.720.10">
    <property type="entry name" value="Alkaline Phosphatase, subunit A"/>
    <property type="match status" value="1"/>
</dbReference>
<dbReference type="PANTHER" id="PTHR42693:SF53">
    <property type="entry name" value="ENDO-4-O-SULFATASE"/>
    <property type="match status" value="1"/>
</dbReference>
<evidence type="ECO:0000313" key="6">
    <source>
        <dbReference type="EMBL" id="SDE23363.1"/>
    </source>
</evidence>
<dbReference type="InterPro" id="IPR017850">
    <property type="entry name" value="Alkaline_phosphatase_core_sf"/>
</dbReference>
<reference evidence="7" key="1">
    <citation type="submission" date="2016-10" db="EMBL/GenBank/DDBJ databases">
        <authorList>
            <person name="Varghese N."/>
            <person name="Submissions S."/>
        </authorList>
    </citation>
    <scope>NUCLEOTIDE SEQUENCE [LARGE SCALE GENOMIC DNA]</scope>
    <source>
        <strain evidence="7">DSM 18609</strain>
    </source>
</reference>
<gene>
    <name evidence="6" type="ORF">SAMN04488024_11479</name>
</gene>
<dbReference type="InterPro" id="IPR024607">
    <property type="entry name" value="Sulfatase_CS"/>
</dbReference>
<comment type="similarity">
    <text evidence="1">Belongs to the sulfatase family.</text>
</comment>
<dbReference type="Gene3D" id="3.30.1120.10">
    <property type="match status" value="1"/>
</dbReference>
<dbReference type="Pfam" id="PF00884">
    <property type="entry name" value="Sulfatase"/>
    <property type="match status" value="1"/>
</dbReference>
<dbReference type="PROSITE" id="PS00523">
    <property type="entry name" value="SULFATASE_1"/>
    <property type="match status" value="1"/>
</dbReference>
<proteinExistence type="inferred from homology"/>
<evidence type="ECO:0000256" key="2">
    <source>
        <dbReference type="ARBA" id="ARBA00022723"/>
    </source>
</evidence>